<feature type="region of interest" description="Disordered" evidence="1">
    <location>
        <begin position="556"/>
        <end position="583"/>
    </location>
</feature>
<feature type="region of interest" description="Disordered" evidence="1">
    <location>
        <begin position="1"/>
        <end position="51"/>
    </location>
</feature>
<feature type="region of interest" description="Disordered" evidence="1">
    <location>
        <begin position="265"/>
        <end position="301"/>
    </location>
</feature>
<feature type="compositionally biased region" description="Basic and acidic residues" evidence="1">
    <location>
        <begin position="205"/>
        <end position="214"/>
    </location>
</feature>
<protein>
    <submittedName>
        <fullName evidence="3">Uncharacterized protein</fullName>
    </submittedName>
</protein>
<keyword evidence="2" id="KW-0472">Membrane</keyword>
<comment type="caution">
    <text evidence="3">The sequence shown here is derived from an EMBL/GenBank/DDBJ whole genome shotgun (WGS) entry which is preliminary data.</text>
</comment>
<organism evidence="3 4">
    <name type="scientific">Mortierella alpina</name>
    <name type="common">Oleaginous fungus</name>
    <name type="synonym">Mortierella renispora</name>
    <dbReference type="NCBI Taxonomy" id="64518"/>
    <lineage>
        <taxon>Eukaryota</taxon>
        <taxon>Fungi</taxon>
        <taxon>Fungi incertae sedis</taxon>
        <taxon>Mucoromycota</taxon>
        <taxon>Mortierellomycotina</taxon>
        <taxon>Mortierellomycetes</taxon>
        <taxon>Mortierellales</taxon>
        <taxon>Mortierellaceae</taxon>
        <taxon>Mortierella</taxon>
    </lineage>
</organism>
<feature type="compositionally biased region" description="Acidic residues" evidence="1">
    <location>
        <begin position="146"/>
        <end position="158"/>
    </location>
</feature>
<dbReference type="OrthoDB" id="346910at2759"/>
<feature type="region of interest" description="Disordered" evidence="1">
    <location>
        <begin position="125"/>
        <end position="231"/>
    </location>
</feature>
<gene>
    <name evidence="3" type="ORF">BGZ70_005914</name>
</gene>
<feature type="compositionally biased region" description="Basic and acidic residues" evidence="1">
    <location>
        <begin position="265"/>
        <end position="291"/>
    </location>
</feature>
<proteinExistence type="predicted"/>
<evidence type="ECO:0000256" key="1">
    <source>
        <dbReference type="SAM" id="MobiDB-lite"/>
    </source>
</evidence>
<feature type="compositionally biased region" description="Low complexity" evidence="1">
    <location>
        <begin position="12"/>
        <end position="36"/>
    </location>
</feature>
<feature type="compositionally biased region" description="Gly residues" evidence="1">
    <location>
        <begin position="572"/>
        <end position="583"/>
    </location>
</feature>
<name>A0A9P6J8R6_MORAP</name>
<feature type="compositionally biased region" description="Gly residues" evidence="1">
    <location>
        <begin position="37"/>
        <end position="47"/>
    </location>
</feature>
<keyword evidence="2" id="KW-1133">Transmembrane helix</keyword>
<dbReference type="AlphaFoldDB" id="A0A9P6J8R6"/>
<sequence length="803" mass="85257">MPTSPLSKSTFSPGTGPVGSTSPDSGPGSSPSSRPGSGSGSGLGPGLGSSVIGAAGAAAGGAFFSSYLNHYPPVPQGNSSSSSSRQSRPTSFTASSSPSSPSILSLAAGASYTSAHVSSVFFRTTATATTVRPDADSTAPALLDMEGIDVSDEDDEPSSTEPGTRIEQTSDSDESSEESSSDDDETESVDDEEDRGEKEEEEWEGAQKVERDIAGTRTMQGSTAAPVLSSAVPSQSMVTARLGIFNAFKHTGSSGDFFQSLGRRSEERNALGAETREPSMHVTKQLDDDSSRQQQQQHALPSVETAHLVLLGQDLQDGILPQAEPETILEAILETEATVDQTAQDDSLLQAVPRAVRETEATADQNPQEDTLLQAVPGASQETEATADQRSQDDTLLHTESKELHEESRENGDRPETIHRVEAQDLIDEGVFYEAEKVDPGMDSSQSISSTYQSQAEEEEMRRNEVVQDTRVLTDLEESSELWRGDLLLNLESEIPVLELTLSPPIEPYRVLRRQSSEEGFMDAAPPPKVRVAMNEVSTPNLAGNELQGLRNLPVARPKTRQRNINQHDSSGAGGSGGGGGSQLGYELLHPRFTSLKSSLAAASARVVSFSLLHRSDSARSSSAVASAEEVGTEELSAKAAAATNQGQQKTSVMSTLASSLSSQGSSAATITTTATTATLATELGHLQTSVSSLHERLDRIEQALDVSSRRRTDLNRRTVLGVVRMVVKQGVISAVIIMVVFVVLYRRRSPVAMVVMAHVQRQPRVAMGIAGDVQQGGGGGSWKVAAGIGRQSRWRTLMARLL</sequence>
<feature type="region of interest" description="Disordered" evidence="1">
    <location>
        <begin position="439"/>
        <end position="466"/>
    </location>
</feature>
<feature type="compositionally biased region" description="Acidic residues" evidence="1">
    <location>
        <begin position="170"/>
        <end position="204"/>
    </location>
</feature>
<feature type="compositionally biased region" description="Low complexity" evidence="1">
    <location>
        <begin position="79"/>
        <end position="104"/>
    </location>
</feature>
<dbReference type="Proteomes" id="UP000738359">
    <property type="component" value="Unassembled WGS sequence"/>
</dbReference>
<keyword evidence="2" id="KW-0812">Transmembrane</keyword>
<evidence type="ECO:0000313" key="3">
    <source>
        <dbReference type="EMBL" id="KAF9964805.1"/>
    </source>
</evidence>
<feature type="region of interest" description="Disordered" evidence="1">
    <location>
        <begin position="68"/>
        <end position="104"/>
    </location>
</feature>
<feature type="compositionally biased region" description="Polar residues" evidence="1">
    <location>
        <begin position="1"/>
        <end position="11"/>
    </location>
</feature>
<dbReference type="EMBL" id="JAAAHY010000321">
    <property type="protein sequence ID" value="KAF9964805.1"/>
    <property type="molecule type" value="Genomic_DNA"/>
</dbReference>
<reference evidence="3" key="1">
    <citation type="journal article" date="2020" name="Fungal Divers.">
        <title>Resolving the Mortierellaceae phylogeny through synthesis of multi-gene phylogenetics and phylogenomics.</title>
        <authorList>
            <person name="Vandepol N."/>
            <person name="Liber J."/>
            <person name="Desiro A."/>
            <person name="Na H."/>
            <person name="Kennedy M."/>
            <person name="Barry K."/>
            <person name="Grigoriev I.V."/>
            <person name="Miller A.N."/>
            <person name="O'Donnell K."/>
            <person name="Stajich J.E."/>
            <person name="Bonito G."/>
        </authorList>
    </citation>
    <scope>NUCLEOTIDE SEQUENCE</scope>
    <source>
        <strain evidence="3">CK1249</strain>
    </source>
</reference>
<evidence type="ECO:0000313" key="4">
    <source>
        <dbReference type="Proteomes" id="UP000738359"/>
    </source>
</evidence>
<accession>A0A9P6J8R6</accession>
<keyword evidence="4" id="KW-1185">Reference proteome</keyword>
<feature type="transmembrane region" description="Helical" evidence="2">
    <location>
        <begin position="727"/>
        <end position="746"/>
    </location>
</feature>
<feature type="compositionally biased region" description="Low complexity" evidence="1">
    <location>
        <begin position="444"/>
        <end position="455"/>
    </location>
</feature>
<evidence type="ECO:0000256" key="2">
    <source>
        <dbReference type="SAM" id="Phobius"/>
    </source>
</evidence>